<comment type="caution">
    <text evidence="1">The sequence shown here is derived from an EMBL/GenBank/DDBJ whole genome shotgun (WGS) entry which is preliminary data.</text>
</comment>
<dbReference type="AlphaFoldDB" id="A0A368JKQ6"/>
<proteinExistence type="predicted"/>
<evidence type="ECO:0000313" key="1">
    <source>
        <dbReference type="EMBL" id="RCR68122.1"/>
    </source>
</evidence>
<name>A0A368JKQ6_9BACT</name>
<accession>A0A368JKQ6</accession>
<sequence length="110" mass="12660">MRYKIQFPIMDTTIEKVYKRIRQLWNDEFELNPGHRIIQSVEMTPDEKIEVELLDFRFSLAAEKDHLTATFESIPHVDAPSAEDMKAVVVHVADLVKNLTGDLPVEIIPA</sequence>
<reference evidence="1 2" key="1">
    <citation type="submission" date="2018-07" db="EMBL/GenBank/DDBJ databases">
        <title>Genome analysis of Larkinella rosea.</title>
        <authorList>
            <person name="Zhou Z."/>
            <person name="Wang G."/>
        </authorList>
    </citation>
    <scope>NUCLEOTIDE SEQUENCE [LARGE SCALE GENOMIC DNA]</scope>
    <source>
        <strain evidence="2">zzj9</strain>
    </source>
</reference>
<keyword evidence="2" id="KW-1185">Reference proteome</keyword>
<organism evidence="1 2">
    <name type="scientific">Larkinella punicea</name>
    <dbReference type="NCBI Taxonomy" id="2315727"/>
    <lineage>
        <taxon>Bacteria</taxon>
        <taxon>Pseudomonadati</taxon>
        <taxon>Bacteroidota</taxon>
        <taxon>Cytophagia</taxon>
        <taxon>Cytophagales</taxon>
        <taxon>Spirosomataceae</taxon>
        <taxon>Larkinella</taxon>
    </lineage>
</organism>
<protein>
    <submittedName>
        <fullName evidence="1">Uncharacterized protein</fullName>
    </submittedName>
</protein>
<evidence type="ECO:0000313" key="2">
    <source>
        <dbReference type="Proteomes" id="UP000253383"/>
    </source>
</evidence>
<dbReference type="EMBL" id="QOWE01000015">
    <property type="protein sequence ID" value="RCR68122.1"/>
    <property type="molecule type" value="Genomic_DNA"/>
</dbReference>
<gene>
    <name evidence="1" type="ORF">DUE52_18855</name>
</gene>
<dbReference type="Proteomes" id="UP000253383">
    <property type="component" value="Unassembled WGS sequence"/>
</dbReference>